<keyword evidence="1" id="KW-0732">Signal</keyword>
<reference evidence="2" key="1">
    <citation type="submission" date="2018-01" db="EMBL/GenBank/DDBJ databases">
        <title>An insight into the sialome of Amazonian anophelines.</title>
        <authorList>
            <person name="Ribeiro J.M."/>
            <person name="Scarpassa V."/>
            <person name="Calvo E."/>
        </authorList>
    </citation>
    <scope>NUCLEOTIDE SEQUENCE</scope>
</reference>
<dbReference type="EMBL" id="GGFL01009729">
    <property type="protein sequence ID" value="MBW73907.1"/>
    <property type="molecule type" value="Transcribed_RNA"/>
</dbReference>
<proteinExistence type="predicted"/>
<accession>A0A2M4D8P6</accession>
<evidence type="ECO:0000256" key="1">
    <source>
        <dbReference type="SAM" id="SignalP"/>
    </source>
</evidence>
<dbReference type="AlphaFoldDB" id="A0A2M4D8P6"/>
<protein>
    <submittedName>
        <fullName evidence="2">Putative secreted protein</fullName>
    </submittedName>
</protein>
<sequence>MLHCLPLFIFTALTTQFLFQSVTCIVNCAFELHASFVALDSHRFRIAISMKSQQLEKGIFKNICVEKLVTFGRSAL</sequence>
<name>A0A2M4D8P6_ANODA</name>
<evidence type="ECO:0000313" key="2">
    <source>
        <dbReference type="EMBL" id="MBW73907.1"/>
    </source>
</evidence>
<organism evidence="2">
    <name type="scientific">Anopheles darlingi</name>
    <name type="common">Mosquito</name>
    <dbReference type="NCBI Taxonomy" id="43151"/>
    <lineage>
        <taxon>Eukaryota</taxon>
        <taxon>Metazoa</taxon>
        <taxon>Ecdysozoa</taxon>
        <taxon>Arthropoda</taxon>
        <taxon>Hexapoda</taxon>
        <taxon>Insecta</taxon>
        <taxon>Pterygota</taxon>
        <taxon>Neoptera</taxon>
        <taxon>Endopterygota</taxon>
        <taxon>Diptera</taxon>
        <taxon>Nematocera</taxon>
        <taxon>Culicoidea</taxon>
        <taxon>Culicidae</taxon>
        <taxon>Anophelinae</taxon>
        <taxon>Anopheles</taxon>
    </lineage>
</organism>
<feature type="signal peptide" evidence="1">
    <location>
        <begin position="1"/>
        <end position="24"/>
    </location>
</feature>
<feature type="chain" id="PRO_5014714462" evidence="1">
    <location>
        <begin position="25"/>
        <end position="76"/>
    </location>
</feature>